<dbReference type="EMBL" id="CP002345">
    <property type="protein sequence ID" value="ADQ78588.1"/>
    <property type="molecule type" value="Genomic_DNA"/>
</dbReference>
<accession>E4T1J4</accession>
<evidence type="ECO:0000313" key="2">
    <source>
        <dbReference type="Proteomes" id="UP000008718"/>
    </source>
</evidence>
<reference key="1">
    <citation type="submission" date="2010-11" db="EMBL/GenBank/DDBJ databases">
        <title>The complete genome of Paludibacter propionicigenes DSM 17365.</title>
        <authorList>
            <consortium name="US DOE Joint Genome Institute (JGI-PGF)"/>
            <person name="Lucas S."/>
            <person name="Copeland A."/>
            <person name="Lapidus A."/>
            <person name="Bruce D."/>
            <person name="Goodwin L."/>
            <person name="Pitluck S."/>
            <person name="Kyrpides N."/>
            <person name="Mavromatis K."/>
            <person name="Ivanova N."/>
            <person name="Munk A.C."/>
            <person name="Brettin T."/>
            <person name="Detter J.C."/>
            <person name="Han C."/>
            <person name="Tapia R."/>
            <person name="Land M."/>
            <person name="Hauser L."/>
            <person name="Markowitz V."/>
            <person name="Cheng J.-F."/>
            <person name="Hugenholtz P."/>
            <person name="Woyke T."/>
            <person name="Wu D."/>
            <person name="Gronow S."/>
            <person name="Wellnitz S."/>
            <person name="Brambilla E."/>
            <person name="Klenk H.-P."/>
            <person name="Eisen J.A."/>
        </authorList>
    </citation>
    <scope>NUCLEOTIDE SEQUENCE</scope>
    <source>
        <strain>WB4</strain>
    </source>
</reference>
<protein>
    <submittedName>
        <fullName evidence="1">Uncharacterized protein</fullName>
    </submittedName>
</protein>
<dbReference type="HOGENOM" id="CLU_3346799_0_0_10"/>
<name>E4T1J4_PALPW</name>
<evidence type="ECO:0000313" key="1">
    <source>
        <dbReference type="EMBL" id="ADQ78588.1"/>
    </source>
</evidence>
<dbReference type="AlphaFoldDB" id="E4T1J4"/>
<dbReference type="STRING" id="694427.Palpr_0428"/>
<reference evidence="1 2" key="2">
    <citation type="journal article" date="2011" name="Stand. Genomic Sci.">
        <title>Complete genome sequence of Paludibacter propionicigenes type strain (WB4).</title>
        <authorList>
            <person name="Gronow S."/>
            <person name="Munk C."/>
            <person name="Lapidus A."/>
            <person name="Nolan M."/>
            <person name="Lucas S."/>
            <person name="Hammon N."/>
            <person name="Deshpande S."/>
            <person name="Cheng J.F."/>
            <person name="Tapia R."/>
            <person name="Han C."/>
            <person name="Goodwin L."/>
            <person name="Pitluck S."/>
            <person name="Liolios K."/>
            <person name="Ivanova N."/>
            <person name="Mavromatis K."/>
            <person name="Mikhailova N."/>
            <person name="Pati A."/>
            <person name="Chen A."/>
            <person name="Palaniappan K."/>
            <person name="Land M."/>
            <person name="Hauser L."/>
            <person name="Chang Y.J."/>
            <person name="Jeffries C.D."/>
            <person name="Brambilla E."/>
            <person name="Rohde M."/>
            <person name="Goker M."/>
            <person name="Detter J.C."/>
            <person name="Woyke T."/>
            <person name="Bristow J."/>
            <person name="Eisen J.A."/>
            <person name="Markowitz V."/>
            <person name="Hugenholtz P."/>
            <person name="Kyrpides N.C."/>
            <person name="Klenk H.P."/>
        </authorList>
    </citation>
    <scope>NUCLEOTIDE SEQUENCE [LARGE SCALE GENOMIC DNA]</scope>
    <source>
        <strain evidence="2">DSM 17365 / JCM 13257 / WB4</strain>
    </source>
</reference>
<organism evidence="1 2">
    <name type="scientific">Paludibacter propionicigenes (strain DSM 17365 / JCM 13257 / WB4)</name>
    <dbReference type="NCBI Taxonomy" id="694427"/>
    <lineage>
        <taxon>Bacteria</taxon>
        <taxon>Pseudomonadati</taxon>
        <taxon>Bacteroidota</taxon>
        <taxon>Bacteroidia</taxon>
        <taxon>Bacteroidales</taxon>
        <taxon>Paludibacteraceae</taxon>
        <taxon>Paludibacter</taxon>
    </lineage>
</organism>
<keyword evidence="2" id="KW-1185">Reference proteome</keyword>
<dbReference type="Proteomes" id="UP000008718">
    <property type="component" value="Chromosome"/>
</dbReference>
<gene>
    <name evidence="1" type="ordered locus">Palpr_0428</name>
</gene>
<proteinExistence type="predicted"/>
<sequence length="37" mass="4532">MNYSKLFITTCDKIKKNKYELKKLSDNFIQTSTRRFQ</sequence>
<dbReference type="KEGG" id="ppn:Palpr_0428"/>